<protein>
    <submittedName>
        <fullName evidence="1">Uncharacterized protein</fullName>
    </submittedName>
</protein>
<evidence type="ECO:0000313" key="1">
    <source>
        <dbReference type="EMBL" id="MFC4859391.1"/>
    </source>
</evidence>
<evidence type="ECO:0000313" key="2">
    <source>
        <dbReference type="Proteomes" id="UP001595859"/>
    </source>
</evidence>
<sequence>MTAQLPPVPPGPADTTHPRRALARLALSFAYREAAEFAAGGVPTVSDEFGDAYDYVDHAARLVSMVQDVLNRAVVYARERGGRWDDIAEAVNLTADQARDQYTPVIGDWEDALNRPWERTGRFLSSRMPDGTTEPDETAADLDQWCLRHLEDNSGARHNARHGGIDDRMVSANLPEHTPVTEMTSLSRTAAYLVERGDKTTQAERDAYETRKRILRARLDQVGT</sequence>
<reference evidence="2" key="1">
    <citation type="journal article" date="2019" name="Int. J. Syst. Evol. Microbiol.">
        <title>The Global Catalogue of Microorganisms (GCM) 10K type strain sequencing project: providing services to taxonomists for standard genome sequencing and annotation.</title>
        <authorList>
            <consortium name="The Broad Institute Genomics Platform"/>
            <consortium name="The Broad Institute Genome Sequencing Center for Infectious Disease"/>
            <person name="Wu L."/>
            <person name="Ma J."/>
        </authorList>
    </citation>
    <scope>NUCLEOTIDE SEQUENCE [LARGE SCALE GENOMIC DNA]</scope>
    <source>
        <strain evidence="2">ZS-22-S1</strain>
    </source>
</reference>
<accession>A0ABV9SG53</accession>
<dbReference type="EMBL" id="JBHSIS010000031">
    <property type="protein sequence ID" value="MFC4859391.1"/>
    <property type="molecule type" value="Genomic_DNA"/>
</dbReference>
<proteinExistence type="predicted"/>
<keyword evidence="2" id="KW-1185">Reference proteome</keyword>
<gene>
    <name evidence="1" type="ORF">ACFPCV_38350</name>
</gene>
<comment type="caution">
    <text evidence="1">The sequence shown here is derived from an EMBL/GenBank/DDBJ whole genome shotgun (WGS) entry which is preliminary data.</text>
</comment>
<organism evidence="1 2">
    <name type="scientific">Actinophytocola glycyrrhizae</name>
    <dbReference type="NCBI Taxonomy" id="2044873"/>
    <lineage>
        <taxon>Bacteria</taxon>
        <taxon>Bacillati</taxon>
        <taxon>Actinomycetota</taxon>
        <taxon>Actinomycetes</taxon>
        <taxon>Pseudonocardiales</taxon>
        <taxon>Pseudonocardiaceae</taxon>
    </lineage>
</organism>
<name>A0ABV9SG53_9PSEU</name>
<dbReference type="RefSeq" id="WP_378062417.1">
    <property type="nucleotide sequence ID" value="NZ_JBHSIS010000031.1"/>
</dbReference>
<dbReference type="Proteomes" id="UP001595859">
    <property type="component" value="Unassembled WGS sequence"/>
</dbReference>